<gene>
    <name evidence="2" type="ORF">ACFOUR_11085</name>
</gene>
<dbReference type="AlphaFoldDB" id="A0ABD5NPW1"/>
<dbReference type="RefSeq" id="WP_256532738.1">
    <property type="nucleotide sequence ID" value="NZ_CP101824.1"/>
</dbReference>
<accession>A0ABD5NPW1</accession>
<dbReference type="EMBL" id="JBHSAQ010000009">
    <property type="protein sequence ID" value="MFC3958905.1"/>
    <property type="molecule type" value="Genomic_DNA"/>
</dbReference>
<proteinExistence type="predicted"/>
<sequence>MAVQQFLRFQCHEFDAHFHMVRDGLKPYYALTKTRKEHDWQTGGKPTATFDVDGETWHACLDYDDQPIVPWDDPSYRLNTAYLYRIYIVCEDETYDDERADRSKRVKGGTITYRPRWPGMKKRDDETGEVSEVNGYMDLGLPYLDAQIQASNVDFDRYPDLLAEASAAFGLPRRYFHEFHETSTIVDAAVYVRVCRDDSGPIYAPDGPLARIHSLLEGDRSGYRKHVEDNRDRPGDYVATIVDDERARKLIRGHRIGKEVKHYYLKDPETYESDEFGHHPKLEVGYQTSVTEETVYWDREDGLDRNDLRRELEETLANVLEWAGFDVTGGGRYFGDAYFDPDDRERRSLKLVDCPLPKIESEQEAAVMCLWGDMKPSDEALTKFLLSDGGEVSPADAADGTGYCYDTILRAVDRLEGFVRHTYGQLEIESDYAAEAMIKRVRSAGEQFSREIGSAAMQVAEDAQGVASDALDTWRTRYDAGIECDRDDCRLLLKPRLTATDREHAREIAREAYTAVCERFSSHHGVHIRVELSDGSMIRWRNLMEAFTNAPDHDAILEHRRSERHAEMDERIERSQLEALRLKGRRATR</sequence>
<name>A0ABD5NPW1_9EURY</name>
<reference evidence="2 3" key="1">
    <citation type="journal article" date="2019" name="Int. J. Syst. Evol. Microbiol.">
        <title>The Global Catalogue of Microorganisms (GCM) 10K type strain sequencing project: providing services to taxonomists for standard genome sequencing and annotation.</title>
        <authorList>
            <consortium name="The Broad Institute Genomics Platform"/>
            <consortium name="The Broad Institute Genome Sequencing Center for Infectious Disease"/>
            <person name="Wu L."/>
            <person name="Ma J."/>
        </authorList>
    </citation>
    <scope>NUCLEOTIDE SEQUENCE [LARGE SCALE GENOMIC DNA]</scope>
    <source>
        <strain evidence="2 3">IBRC-M 10256</strain>
    </source>
</reference>
<keyword evidence="3" id="KW-1185">Reference proteome</keyword>
<protein>
    <recommendedName>
        <fullName evidence="1">DUF7845 domain-containing protein</fullName>
    </recommendedName>
</protein>
<dbReference type="Pfam" id="PF25227">
    <property type="entry name" value="DUF7845"/>
    <property type="match status" value="1"/>
</dbReference>
<dbReference type="GeneID" id="73901843"/>
<organism evidence="2 3">
    <name type="scientific">Halovivax cerinus</name>
    <dbReference type="NCBI Taxonomy" id="1487865"/>
    <lineage>
        <taxon>Archaea</taxon>
        <taxon>Methanobacteriati</taxon>
        <taxon>Methanobacteriota</taxon>
        <taxon>Stenosarchaea group</taxon>
        <taxon>Halobacteria</taxon>
        <taxon>Halobacteriales</taxon>
        <taxon>Natrialbaceae</taxon>
        <taxon>Halovivax</taxon>
    </lineage>
</organism>
<feature type="domain" description="DUF7845" evidence="1">
    <location>
        <begin position="7"/>
        <end position="342"/>
    </location>
</feature>
<dbReference type="Proteomes" id="UP001595846">
    <property type="component" value="Unassembled WGS sequence"/>
</dbReference>
<comment type="caution">
    <text evidence="2">The sequence shown here is derived from an EMBL/GenBank/DDBJ whole genome shotgun (WGS) entry which is preliminary data.</text>
</comment>
<evidence type="ECO:0000259" key="1">
    <source>
        <dbReference type="Pfam" id="PF25227"/>
    </source>
</evidence>
<dbReference type="InterPro" id="IPR057167">
    <property type="entry name" value="DUF7845"/>
</dbReference>
<evidence type="ECO:0000313" key="3">
    <source>
        <dbReference type="Proteomes" id="UP001595846"/>
    </source>
</evidence>
<evidence type="ECO:0000313" key="2">
    <source>
        <dbReference type="EMBL" id="MFC3958905.1"/>
    </source>
</evidence>